<dbReference type="OrthoDB" id="6681382at2"/>
<dbReference type="AlphaFoldDB" id="A0A420ENZ4"/>
<dbReference type="Pfam" id="PF10014">
    <property type="entry name" value="2OG-Fe_Oxy_2"/>
    <property type="match status" value="1"/>
</dbReference>
<accession>A0A420ENZ4</accession>
<gene>
    <name evidence="1" type="ORF">D6851_03970</name>
</gene>
<protein>
    <recommendedName>
        <fullName evidence="3">2OG-Fe dioxygenase family protein</fullName>
    </recommendedName>
</protein>
<keyword evidence="2" id="KW-1185">Reference proteome</keyword>
<evidence type="ECO:0008006" key="3">
    <source>
        <dbReference type="Google" id="ProtNLM"/>
    </source>
</evidence>
<reference evidence="1 2" key="1">
    <citation type="submission" date="2018-09" db="EMBL/GenBank/DDBJ databases">
        <title>Altererythrobacter spongiae sp. nov., isolated from a marine sponge.</title>
        <authorList>
            <person name="Zhuang L."/>
            <person name="Luo L."/>
        </authorList>
    </citation>
    <scope>NUCLEOTIDE SEQUENCE [LARGE SCALE GENOMIC DNA]</scope>
    <source>
        <strain evidence="1 2">HN-Y73</strain>
    </source>
</reference>
<comment type="caution">
    <text evidence="1">The sequence shown here is derived from an EMBL/GenBank/DDBJ whole genome shotgun (WGS) entry which is preliminary data.</text>
</comment>
<dbReference type="Gene3D" id="2.60.120.620">
    <property type="entry name" value="q2cbj1_9rhob like domain"/>
    <property type="match status" value="1"/>
</dbReference>
<name>A0A420ENZ4_9SPHN</name>
<proteinExistence type="predicted"/>
<dbReference type="InterPro" id="IPR018724">
    <property type="entry name" value="2OG-Fe_dioxygenase"/>
</dbReference>
<organism evidence="1 2">
    <name type="scientific">Altericroceibacterium spongiae</name>
    <dbReference type="NCBI Taxonomy" id="2320269"/>
    <lineage>
        <taxon>Bacteria</taxon>
        <taxon>Pseudomonadati</taxon>
        <taxon>Pseudomonadota</taxon>
        <taxon>Alphaproteobacteria</taxon>
        <taxon>Sphingomonadales</taxon>
        <taxon>Erythrobacteraceae</taxon>
        <taxon>Altericroceibacterium</taxon>
    </lineage>
</organism>
<dbReference type="RefSeq" id="WP_120323598.1">
    <property type="nucleotide sequence ID" value="NZ_RAPF01000002.1"/>
</dbReference>
<evidence type="ECO:0000313" key="2">
    <source>
        <dbReference type="Proteomes" id="UP000284395"/>
    </source>
</evidence>
<dbReference type="GO" id="GO:0051213">
    <property type="term" value="F:dioxygenase activity"/>
    <property type="evidence" value="ECO:0007669"/>
    <property type="project" value="InterPro"/>
</dbReference>
<dbReference type="Proteomes" id="UP000284395">
    <property type="component" value="Unassembled WGS sequence"/>
</dbReference>
<dbReference type="EMBL" id="RAPF01000002">
    <property type="protein sequence ID" value="RKF22399.1"/>
    <property type="molecule type" value="Genomic_DNA"/>
</dbReference>
<sequence>MTGQLATASGECIATPPALLLPPGKLVDPGSSEWAAFARSWDDLPHDTWMADGGTYRRRRYAAFDVADGKCMRLPHRAHYQERDHNPLNGGIERWFAPMAEARTGSPLFQALVLGTASLIADASPQGPNSWAVEAHQFRIEALPGQPGLPTPEGMHHDGRDWVLILLVGGRDYAGGESRVEDAFGACILEHRLTRPGEALLLNDRDVRHGTTPIVSAIRGSPAWRDTLVLTFAQARES</sequence>
<evidence type="ECO:0000313" key="1">
    <source>
        <dbReference type="EMBL" id="RKF22399.1"/>
    </source>
</evidence>